<keyword evidence="1" id="KW-0732">Signal</keyword>
<name>A0A1G7FBY5_9FLAO</name>
<evidence type="ECO:0008006" key="4">
    <source>
        <dbReference type="Google" id="ProtNLM"/>
    </source>
</evidence>
<dbReference type="OrthoDB" id="632318at2"/>
<sequence>MKNFKGLIIVLCLSVVFFSCSSTNRLTMSAVEPARISIPSEIVKIGIINRSLPSDANQNIDKIDKILSLEGINLDKEGAESAVLGLFDELSQNDRFESIRMIDSIWVQRKGLGVFPAALKWEDVQQICEEFHVDVLFSLEFYDTDTEVDYEMAMVPVPNQLGIDVSLPGHKVTLNTLIKNGWRVYDPKDKRLLDEFVSNDRIVSVGQGINPVKAIEAVIGRKESVMQVSSNLGNFYGLDVRPLRKRISRNYFVRGTNNFKMAQRRAQTDDWEGAADLWEKELDNKKEKVAGRAHYNMAIINEINGDLERAVEWASKSYSDYRNKDGLRYVNILRNRMAEERLLNQQLSR</sequence>
<proteinExistence type="predicted"/>
<evidence type="ECO:0000256" key="1">
    <source>
        <dbReference type="SAM" id="SignalP"/>
    </source>
</evidence>
<dbReference type="AlphaFoldDB" id="A0A1G7FBY5"/>
<dbReference type="EMBL" id="FNAO01000007">
    <property type="protein sequence ID" value="SDE73460.1"/>
    <property type="molecule type" value="Genomic_DNA"/>
</dbReference>
<accession>A0A1G7FBY5</accession>
<dbReference type="PROSITE" id="PS51257">
    <property type="entry name" value="PROKAR_LIPOPROTEIN"/>
    <property type="match status" value="1"/>
</dbReference>
<keyword evidence="3" id="KW-1185">Reference proteome</keyword>
<dbReference type="STRING" id="641691.SAMN05421636_10753"/>
<dbReference type="InterPro" id="IPR045921">
    <property type="entry name" value="DUF6340"/>
</dbReference>
<feature type="chain" id="PRO_5011712476" description="Tetratricopeptide repeat-containing protein" evidence="1">
    <location>
        <begin position="22"/>
        <end position="349"/>
    </location>
</feature>
<feature type="signal peptide" evidence="1">
    <location>
        <begin position="1"/>
        <end position="21"/>
    </location>
</feature>
<protein>
    <recommendedName>
        <fullName evidence="4">Tetratricopeptide repeat-containing protein</fullName>
    </recommendedName>
</protein>
<gene>
    <name evidence="2" type="ORF">SAMN05421636_10753</name>
</gene>
<organism evidence="2 3">
    <name type="scientific">Pricia antarctica</name>
    <dbReference type="NCBI Taxonomy" id="641691"/>
    <lineage>
        <taxon>Bacteria</taxon>
        <taxon>Pseudomonadati</taxon>
        <taxon>Bacteroidota</taxon>
        <taxon>Flavobacteriia</taxon>
        <taxon>Flavobacteriales</taxon>
        <taxon>Flavobacteriaceae</taxon>
        <taxon>Pricia</taxon>
    </lineage>
</organism>
<evidence type="ECO:0000313" key="2">
    <source>
        <dbReference type="EMBL" id="SDE73460.1"/>
    </source>
</evidence>
<dbReference type="Pfam" id="PF19867">
    <property type="entry name" value="DUF6340"/>
    <property type="match status" value="1"/>
</dbReference>
<evidence type="ECO:0000313" key="3">
    <source>
        <dbReference type="Proteomes" id="UP000199109"/>
    </source>
</evidence>
<dbReference type="Proteomes" id="UP000199109">
    <property type="component" value="Unassembled WGS sequence"/>
</dbReference>
<reference evidence="2 3" key="1">
    <citation type="submission" date="2016-10" db="EMBL/GenBank/DDBJ databases">
        <authorList>
            <person name="de Groot N.N."/>
        </authorList>
    </citation>
    <scope>NUCLEOTIDE SEQUENCE [LARGE SCALE GENOMIC DNA]</scope>
    <source>
        <strain evidence="2 3">DSM 23421</strain>
    </source>
</reference>
<dbReference type="RefSeq" id="WP_091870060.1">
    <property type="nucleotide sequence ID" value="NZ_FNAO01000007.1"/>
</dbReference>